<dbReference type="EMBL" id="JARBDR010000141">
    <property type="protein sequence ID" value="KAJ8321014.1"/>
    <property type="molecule type" value="Genomic_DNA"/>
</dbReference>
<comment type="caution">
    <text evidence="2">The sequence shown here is derived from an EMBL/GenBank/DDBJ whole genome shotgun (WGS) entry which is preliminary data.</text>
</comment>
<dbReference type="Proteomes" id="UP001217089">
    <property type="component" value="Unassembled WGS sequence"/>
</dbReference>
<dbReference type="InterPro" id="IPR020043">
    <property type="entry name" value="Deacetylase_Atu3266-like"/>
</dbReference>
<dbReference type="Gene3D" id="2.30.40.10">
    <property type="entry name" value="Urease, subunit C, domain 1"/>
    <property type="match status" value="1"/>
</dbReference>
<dbReference type="SUPFAM" id="SSF51556">
    <property type="entry name" value="Metallo-dependent hydrolases"/>
    <property type="match status" value="1"/>
</dbReference>
<dbReference type="InterPro" id="IPR032466">
    <property type="entry name" value="Metal_Hydrolase"/>
</dbReference>
<gene>
    <name evidence="2" type="ORF">KUTeg_002601</name>
</gene>
<dbReference type="PIRSF" id="PIRSF039004">
    <property type="entry name" value="ADE_EF_0837"/>
    <property type="match status" value="1"/>
</dbReference>
<protein>
    <recommendedName>
        <fullName evidence="1">Amidohydrolase-related domain-containing protein</fullName>
    </recommendedName>
</protein>
<dbReference type="PANTHER" id="PTHR42717:SF1">
    <property type="entry name" value="IMIDAZOLONEPROPIONASE AND RELATED AMIDOHYDROLASES"/>
    <property type="match status" value="1"/>
</dbReference>
<dbReference type="Pfam" id="PF01979">
    <property type="entry name" value="Amidohydro_1"/>
    <property type="match status" value="1"/>
</dbReference>
<organism evidence="2 3">
    <name type="scientific">Tegillarca granosa</name>
    <name type="common">Malaysian cockle</name>
    <name type="synonym">Anadara granosa</name>
    <dbReference type="NCBI Taxonomy" id="220873"/>
    <lineage>
        <taxon>Eukaryota</taxon>
        <taxon>Metazoa</taxon>
        <taxon>Spiralia</taxon>
        <taxon>Lophotrochozoa</taxon>
        <taxon>Mollusca</taxon>
        <taxon>Bivalvia</taxon>
        <taxon>Autobranchia</taxon>
        <taxon>Pteriomorphia</taxon>
        <taxon>Arcoida</taxon>
        <taxon>Arcoidea</taxon>
        <taxon>Arcidae</taxon>
        <taxon>Tegillarca</taxon>
    </lineage>
</organism>
<dbReference type="PANTHER" id="PTHR42717">
    <property type="entry name" value="DIHYDROOROTASE-RELATED"/>
    <property type="match status" value="1"/>
</dbReference>
<evidence type="ECO:0000313" key="3">
    <source>
        <dbReference type="Proteomes" id="UP001217089"/>
    </source>
</evidence>
<dbReference type="NCBIfam" id="NF006689">
    <property type="entry name" value="PRK09237.1"/>
    <property type="match status" value="1"/>
</dbReference>
<proteinExistence type="predicted"/>
<name>A0ABQ9FUV9_TEGGR</name>
<dbReference type="InterPro" id="IPR011059">
    <property type="entry name" value="Metal-dep_hydrolase_composite"/>
</dbReference>
<feature type="domain" description="Amidohydrolase-related" evidence="1">
    <location>
        <begin position="54"/>
        <end position="361"/>
    </location>
</feature>
<evidence type="ECO:0000259" key="1">
    <source>
        <dbReference type="Pfam" id="PF01979"/>
    </source>
</evidence>
<evidence type="ECO:0000313" key="2">
    <source>
        <dbReference type="EMBL" id="KAJ8321014.1"/>
    </source>
</evidence>
<dbReference type="InterPro" id="IPR006680">
    <property type="entry name" value="Amidohydro-rel"/>
</dbReference>
<dbReference type="Gene3D" id="3.20.20.140">
    <property type="entry name" value="Metal-dependent hydrolases"/>
    <property type="match status" value="1"/>
</dbReference>
<dbReference type="SUPFAM" id="SSF51338">
    <property type="entry name" value="Composite domain of metallo-dependent hydrolases"/>
    <property type="match status" value="1"/>
</dbReference>
<keyword evidence="3" id="KW-1185">Reference proteome</keyword>
<reference evidence="2 3" key="1">
    <citation type="submission" date="2022-12" db="EMBL/GenBank/DDBJ databases">
        <title>Chromosome-level genome of Tegillarca granosa.</title>
        <authorList>
            <person name="Kim J."/>
        </authorList>
    </citation>
    <scope>NUCLEOTIDE SEQUENCE [LARGE SCALE GENOMIC DNA]</scope>
    <source>
        <strain evidence="2">Teg-2019</strain>
        <tissue evidence="2">Adductor muscle</tissue>
    </source>
</reference>
<sequence length="428" mass="47040">MEKVDIVIRNGRIIDPVNNVDFTGDIAVKDGLIYSVKSNVEVNANSEFDATGCLVTPGLIDCHVHCYQYATPLGINPDQQCLARGVTTVVDAGSSGEAPVGASTFPGFQKFIVEKSNCRVLCFLHIAKHGLSSAGCTSGAPGGEIDSLNQVDVDACLKCIESNRDTIVGIKVRLSKDIADNGRNEEEAYRRALKASELANVPLMVHHTLSTIPVQVGNSHEFGCPKHMRKGDIYTHSFHGYKSSVVDPVTRELFPDVIEARERGVLFDVGHGQGSFCWTVAETAANQNFYPDIISTDMHAFNYAGPVYDLTTVMSKFLHIGMPLVDVIRATTMHPARTIGLEVKIGSLTVGNEADITVLRISDVDLYLEDSQSQRRNLKKFIVPVATWKKGVQFEISKPEEFPNLQAMKENVKEWDKILVKDNEKPTF</sequence>
<accession>A0ABQ9FUV9</accession>